<dbReference type="InParanoid" id="E4XYZ1"/>
<name>E4XYZ1_OIKDI</name>
<dbReference type="AlphaFoldDB" id="E4XYZ1"/>
<protein>
    <recommendedName>
        <fullName evidence="4">UPAR/Ly6 domain-containing protein</fullName>
    </recommendedName>
</protein>
<dbReference type="OrthoDB" id="10337492at2759"/>
<evidence type="ECO:0000313" key="3">
    <source>
        <dbReference type="Proteomes" id="UP000001307"/>
    </source>
</evidence>
<feature type="chain" id="PRO_5003193071" description="UPAR/Ly6 domain-containing protein" evidence="1">
    <location>
        <begin position="17"/>
        <end position="236"/>
    </location>
</feature>
<organism evidence="2">
    <name type="scientific">Oikopleura dioica</name>
    <name type="common">Tunicate</name>
    <dbReference type="NCBI Taxonomy" id="34765"/>
    <lineage>
        <taxon>Eukaryota</taxon>
        <taxon>Metazoa</taxon>
        <taxon>Chordata</taxon>
        <taxon>Tunicata</taxon>
        <taxon>Appendicularia</taxon>
        <taxon>Copelata</taxon>
        <taxon>Oikopleuridae</taxon>
        <taxon>Oikopleura</taxon>
    </lineage>
</organism>
<dbReference type="Proteomes" id="UP000001307">
    <property type="component" value="Unassembled WGS sequence"/>
</dbReference>
<gene>
    <name evidence="2" type="ORF">GSOID_T00009940001</name>
</gene>
<keyword evidence="1" id="KW-0732">Signal</keyword>
<feature type="signal peptide" evidence="1">
    <location>
        <begin position="1"/>
        <end position="16"/>
    </location>
</feature>
<evidence type="ECO:0000313" key="2">
    <source>
        <dbReference type="EMBL" id="CBY14853.1"/>
    </source>
</evidence>
<proteinExistence type="predicted"/>
<reference evidence="2" key="1">
    <citation type="journal article" date="2010" name="Science">
        <title>Plasticity of animal genome architecture unmasked by rapid evolution of a pelagic tunicate.</title>
        <authorList>
            <person name="Denoeud F."/>
            <person name="Henriet S."/>
            <person name="Mungpakdee S."/>
            <person name="Aury J.M."/>
            <person name="Da Silva C."/>
            <person name="Brinkmann H."/>
            <person name="Mikhaleva J."/>
            <person name="Olsen L.C."/>
            <person name="Jubin C."/>
            <person name="Canestro C."/>
            <person name="Bouquet J.M."/>
            <person name="Danks G."/>
            <person name="Poulain J."/>
            <person name="Campsteijn C."/>
            <person name="Adamski M."/>
            <person name="Cross I."/>
            <person name="Yadetie F."/>
            <person name="Muffato M."/>
            <person name="Louis A."/>
            <person name="Butcher S."/>
            <person name="Tsagkogeorga G."/>
            <person name="Konrad A."/>
            <person name="Singh S."/>
            <person name="Jensen M.F."/>
            <person name="Cong E.H."/>
            <person name="Eikeseth-Otteraa H."/>
            <person name="Noel B."/>
            <person name="Anthouard V."/>
            <person name="Porcel B.M."/>
            <person name="Kachouri-Lafond R."/>
            <person name="Nishino A."/>
            <person name="Ugolini M."/>
            <person name="Chourrout P."/>
            <person name="Nishida H."/>
            <person name="Aasland R."/>
            <person name="Huzurbazar S."/>
            <person name="Westhof E."/>
            <person name="Delsuc F."/>
            <person name="Lehrach H."/>
            <person name="Reinhardt R."/>
            <person name="Weissenbach J."/>
            <person name="Roy S.W."/>
            <person name="Artiguenave F."/>
            <person name="Postlethwait J.H."/>
            <person name="Manak J.R."/>
            <person name="Thompson E.M."/>
            <person name="Jaillon O."/>
            <person name="Du Pasquier L."/>
            <person name="Boudinot P."/>
            <person name="Liberles D.A."/>
            <person name="Volff J.N."/>
            <person name="Philippe H."/>
            <person name="Lenhard B."/>
            <person name="Roest Crollius H."/>
            <person name="Wincker P."/>
            <person name="Chourrout D."/>
        </authorList>
    </citation>
    <scope>NUCLEOTIDE SEQUENCE [LARGE SCALE GENOMIC DNA]</scope>
</reference>
<accession>E4XYZ1</accession>
<dbReference type="EMBL" id="FN653363">
    <property type="protein sequence ID" value="CBY14853.1"/>
    <property type="molecule type" value="Genomic_DNA"/>
</dbReference>
<keyword evidence="3" id="KW-1185">Reference proteome</keyword>
<evidence type="ECO:0000256" key="1">
    <source>
        <dbReference type="SAM" id="SignalP"/>
    </source>
</evidence>
<evidence type="ECO:0008006" key="4">
    <source>
        <dbReference type="Google" id="ProtNLM"/>
    </source>
</evidence>
<sequence>MKVFAILFLQISSALKCYHCSANRDCVKNAKDSCSESKSSFCFLDNTYWNGQDTAPEGSLYCNTLADLNNIGFNPTIAKKVRSELRKDKNEIYECSENTGLYTCYHICFTDYCNSKYHNSTQDEDYLSDLDYDNGLIIPDLDEEFKVPTAQTPEIIEVDYQFSTEVIASKENTLTKEEVIEQEEIVEIVDLIEPEMEKITSEDKRPAHIRTEAGPSGSQSVALSVFILSALLLIIL</sequence>